<name>A0ABS5Y5C8_9CYAN</name>
<proteinExistence type="predicted"/>
<accession>A0ABS5Y5C8</accession>
<sequence>MANAEPLPWWTYPSIEFISHILNKTHVVFEYGCGNSTLWASQYVQRIISVDHNSQWIDKISSRLASPHTVIKKGRAQIQKPAYSNIHEIYFSQNPRESFDYDEEKITRRGLNDREFIEYVEEISRHQILFDCIIIDGMARRLCAYYAPEYLKKDGFIIFDNSNRSDYMEGYKYLLSLGFYHVPFWGLVPGAEFPSCTSIFAKSHNIFKGVSMHSSIFDIPEY</sequence>
<dbReference type="SUPFAM" id="SSF53335">
    <property type="entry name" value="S-adenosyl-L-methionine-dependent methyltransferases"/>
    <property type="match status" value="1"/>
</dbReference>
<protein>
    <recommendedName>
        <fullName evidence="3">Methyltransferase domain-containing protein</fullName>
    </recommendedName>
</protein>
<evidence type="ECO:0000313" key="2">
    <source>
        <dbReference type="Proteomes" id="UP001196661"/>
    </source>
</evidence>
<gene>
    <name evidence="1" type="ORF">IXB28_12375</name>
</gene>
<evidence type="ECO:0008006" key="3">
    <source>
        <dbReference type="Google" id="ProtNLM"/>
    </source>
</evidence>
<reference evidence="1 2" key="1">
    <citation type="journal article" date="2021" name="Mar. Drugs">
        <title>Genome Reduction and Secondary Metabolism of the Marine Sponge-Associated Cyanobacterium Leptothoe.</title>
        <authorList>
            <person name="Konstantinou D."/>
            <person name="Popin R.V."/>
            <person name="Fewer D.P."/>
            <person name="Sivonen K."/>
            <person name="Gkelis S."/>
        </authorList>
    </citation>
    <scope>NUCLEOTIDE SEQUENCE [LARGE SCALE GENOMIC DNA]</scope>
    <source>
        <strain evidence="1 2">TAU-MAC 1615</strain>
    </source>
</reference>
<keyword evidence="2" id="KW-1185">Reference proteome</keyword>
<dbReference type="EMBL" id="JADOER010000011">
    <property type="protein sequence ID" value="MBT9313007.1"/>
    <property type="molecule type" value="Genomic_DNA"/>
</dbReference>
<organism evidence="1 2">
    <name type="scientific">Leptothoe kymatousa TAU-MAC 1615</name>
    <dbReference type="NCBI Taxonomy" id="2364775"/>
    <lineage>
        <taxon>Bacteria</taxon>
        <taxon>Bacillati</taxon>
        <taxon>Cyanobacteriota</taxon>
        <taxon>Cyanophyceae</taxon>
        <taxon>Nodosilineales</taxon>
        <taxon>Cymatolegaceae</taxon>
        <taxon>Leptothoe</taxon>
        <taxon>Leptothoe kymatousa</taxon>
    </lineage>
</organism>
<dbReference type="Gene3D" id="3.40.50.150">
    <property type="entry name" value="Vaccinia Virus protein VP39"/>
    <property type="match status" value="1"/>
</dbReference>
<dbReference type="RefSeq" id="WP_215618902.1">
    <property type="nucleotide sequence ID" value="NZ_JADOER010000011.1"/>
</dbReference>
<dbReference type="InterPro" id="IPR029063">
    <property type="entry name" value="SAM-dependent_MTases_sf"/>
</dbReference>
<dbReference type="Proteomes" id="UP001196661">
    <property type="component" value="Unassembled WGS sequence"/>
</dbReference>
<evidence type="ECO:0000313" key="1">
    <source>
        <dbReference type="EMBL" id="MBT9313007.1"/>
    </source>
</evidence>
<comment type="caution">
    <text evidence="1">The sequence shown here is derived from an EMBL/GenBank/DDBJ whole genome shotgun (WGS) entry which is preliminary data.</text>
</comment>